<reference evidence="4 6" key="3">
    <citation type="submission" date="2019-02" db="EMBL/GenBank/DDBJ databases">
        <authorList>
            <person name="Zhang G."/>
        </authorList>
    </citation>
    <scope>NUCLEOTIDE SEQUENCE [LARGE SCALE GENOMIC DNA]</scope>
    <source>
        <strain evidence="4 6">CMB17</strain>
    </source>
</reference>
<name>A0A238X007_9RHOB</name>
<protein>
    <submittedName>
        <fullName evidence="4">Phage tail protein</fullName>
    </submittedName>
</protein>
<feature type="domain" description="Gp5/Type VI secretion system Vgr protein OB-fold" evidence="2">
    <location>
        <begin position="44"/>
        <end position="97"/>
    </location>
</feature>
<dbReference type="InterPro" id="IPR037026">
    <property type="entry name" value="Vgr_OB-fold_dom_sf"/>
</dbReference>
<dbReference type="Gene3D" id="2.40.50.230">
    <property type="entry name" value="Gp5 N-terminal domain"/>
    <property type="match status" value="1"/>
</dbReference>
<dbReference type="EMBL" id="FZNM01000006">
    <property type="protein sequence ID" value="SNR51189.1"/>
    <property type="molecule type" value="Genomic_DNA"/>
</dbReference>
<evidence type="ECO:0000313" key="6">
    <source>
        <dbReference type="Proteomes" id="UP000292859"/>
    </source>
</evidence>
<dbReference type="AlphaFoldDB" id="A0A238X007"/>
<dbReference type="EMBL" id="SIRL01000006">
    <property type="protein sequence ID" value="TBN50110.1"/>
    <property type="molecule type" value="Genomic_DNA"/>
</dbReference>
<organism evidence="3 5">
    <name type="scientific">Paracoccus sediminis</name>
    <dbReference type="NCBI Taxonomy" id="1214787"/>
    <lineage>
        <taxon>Bacteria</taxon>
        <taxon>Pseudomonadati</taxon>
        <taxon>Pseudomonadota</taxon>
        <taxon>Alphaproteobacteria</taxon>
        <taxon>Rhodobacterales</taxon>
        <taxon>Paracoccaceae</taxon>
        <taxon>Paracoccus</taxon>
    </lineage>
</organism>
<evidence type="ECO:0000313" key="3">
    <source>
        <dbReference type="EMBL" id="SNR51189.1"/>
    </source>
</evidence>
<dbReference type="SUPFAM" id="SSF69255">
    <property type="entry name" value="gp5 N-terminal domain-like"/>
    <property type="match status" value="1"/>
</dbReference>
<proteinExistence type="predicted"/>
<keyword evidence="6" id="KW-1185">Reference proteome</keyword>
<reference evidence="3" key="2">
    <citation type="submission" date="2017-06" db="EMBL/GenBank/DDBJ databases">
        <authorList>
            <person name="Kim H.J."/>
            <person name="Triplett B.A."/>
        </authorList>
    </citation>
    <scope>NUCLEOTIDE SEQUENCE [LARGE SCALE GENOMIC DNA]</scope>
    <source>
        <strain evidence="3">DSM 26170</strain>
    </source>
</reference>
<dbReference type="RefSeq" id="WP_089388212.1">
    <property type="nucleotide sequence ID" value="NZ_FZNM01000006.1"/>
</dbReference>
<feature type="region of interest" description="Disordered" evidence="1">
    <location>
        <begin position="98"/>
        <end position="117"/>
    </location>
</feature>
<dbReference type="Proteomes" id="UP000292859">
    <property type="component" value="Unassembled WGS sequence"/>
</dbReference>
<dbReference type="Pfam" id="PF04717">
    <property type="entry name" value="Phage_base_V"/>
    <property type="match status" value="1"/>
</dbReference>
<sequence>MTGGRHSIFSAVHDHAAMRTGQIRGIRLAEVEDITDKGYILKWLSGNVRSKSAPARAASFMAGKERGAYFPFEKGDEVVVGFVDNNEDYPVILGALWSSQDPPPPDADTSSSNNTRTIVSRGGHELTFDDTQNAGKVLLKTKGGIQILMDDAAKSLTIKLDDANSIVIDTSGVTVTGAVINLN</sequence>
<dbReference type="InterPro" id="IPR006531">
    <property type="entry name" value="Gp5/Vgr_OB"/>
</dbReference>
<evidence type="ECO:0000259" key="2">
    <source>
        <dbReference type="Pfam" id="PF04717"/>
    </source>
</evidence>
<accession>A0A238X007</accession>
<evidence type="ECO:0000256" key="1">
    <source>
        <dbReference type="SAM" id="MobiDB-lite"/>
    </source>
</evidence>
<evidence type="ECO:0000313" key="4">
    <source>
        <dbReference type="EMBL" id="TBN50110.1"/>
    </source>
</evidence>
<reference evidence="5" key="1">
    <citation type="submission" date="2017-06" db="EMBL/GenBank/DDBJ databases">
        <authorList>
            <person name="Varghese N."/>
            <person name="Submissions S."/>
        </authorList>
    </citation>
    <scope>NUCLEOTIDE SEQUENCE [LARGE SCALE GENOMIC DNA]</scope>
    <source>
        <strain evidence="5">DSM 26170</strain>
    </source>
</reference>
<dbReference type="Proteomes" id="UP000198409">
    <property type="component" value="Unassembled WGS sequence"/>
</dbReference>
<dbReference type="OrthoDB" id="9762420at2"/>
<evidence type="ECO:0000313" key="5">
    <source>
        <dbReference type="Proteomes" id="UP000198409"/>
    </source>
</evidence>
<gene>
    <name evidence="4" type="ORF">EYF88_10850</name>
    <name evidence="3" type="ORF">SAMN06265378_106184</name>
</gene>